<dbReference type="EMBL" id="JBEHZE010000001">
    <property type="protein sequence ID" value="MEX6632702.1"/>
    <property type="molecule type" value="Genomic_DNA"/>
</dbReference>
<reference evidence="3 4" key="1">
    <citation type="submission" date="2024-05" db="EMBL/GenBank/DDBJ databases">
        <title>Three bacterial strains, DH-69, EH-24, and ECK-19 isolated from coastal sediments.</title>
        <authorList>
            <person name="Ye Y.-Q."/>
            <person name="Du Z.-J."/>
        </authorList>
    </citation>
    <scope>NUCLEOTIDE SEQUENCE [LARGE SCALE GENOMIC DNA]</scope>
    <source>
        <strain evidence="3 4">ECK-19</strain>
    </source>
</reference>
<keyword evidence="1" id="KW-0472">Membrane</keyword>
<dbReference type="EC" id="1.14.19.-" evidence="3"/>
<keyword evidence="3" id="KW-0560">Oxidoreductase</keyword>
<evidence type="ECO:0000256" key="1">
    <source>
        <dbReference type="SAM" id="Phobius"/>
    </source>
</evidence>
<feature type="transmembrane region" description="Helical" evidence="1">
    <location>
        <begin position="21"/>
        <end position="41"/>
    </location>
</feature>
<feature type="transmembrane region" description="Helical" evidence="1">
    <location>
        <begin position="167"/>
        <end position="188"/>
    </location>
</feature>
<sequence>MSESSITGFAPTRQRSSIRGAAWPTVGFFASLWIGISLAVWGALSGIIPYWAACLVNAVLLYLTAHTNHEAIHRNISAGAPKLRWLNEAIGHFGSFWFFLPFLAFKAIHLAHHRAPNNPVEDGDMWVARKNPFVVFICCASILVGYERQIWRLSSIGALSRRAMISIYGQRLLAIVIVATAFAIGYGYEIMMLWVLPGFLTVPFLAYFFAYAVHHPHTDTEAYQASNVLLTTPRLQPLLTAIFVFQNYHLVHHLNPRIPFYKYGEVFRQMHPDLEHKKAAIRNI</sequence>
<evidence type="ECO:0000313" key="3">
    <source>
        <dbReference type="EMBL" id="MEX6632702.1"/>
    </source>
</evidence>
<keyword evidence="1" id="KW-0812">Transmembrane</keyword>
<protein>
    <submittedName>
        <fullName evidence="3">Fatty acid desaturase</fullName>
        <ecNumber evidence="3">1.14.19.-</ecNumber>
    </submittedName>
</protein>
<keyword evidence="4" id="KW-1185">Reference proteome</keyword>
<dbReference type="Pfam" id="PF00487">
    <property type="entry name" value="FA_desaturase"/>
    <property type="match status" value="1"/>
</dbReference>
<feature type="transmembrane region" description="Helical" evidence="1">
    <location>
        <begin position="47"/>
        <end position="65"/>
    </location>
</feature>
<feature type="transmembrane region" description="Helical" evidence="1">
    <location>
        <begin position="128"/>
        <end position="146"/>
    </location>
</feature>
<feature type="domain" description="Fatty acid desaturase" evidence="2">
    <location>
        <begin position="48"/>
        <end position="281"/>
    </location>
</feature>
<keyword evidence="1" id="KW-1133">Transmembrane helix</keyword>
<dbReference type="Proteomes" id="UP001560685">
    <property type="component" value="Unassembled WGS sequence"/>
</dbReference>
<dbReference type="RefSeq" id="WP_369312626.1">
    <property type="nucleotide sequence ID" value="NZ_JBEHZE010000001.1"/>
</dbReference>
<accession>A0ABV3Z5V5</accession>
<feature type="transmembrane region" description="Helical" evidence="1">
    <location>
        <begin position="85"/>
        <end position="108"/>
    </location>
</feature>
<name>A0ABV3Z5V5_9PROT</name>
<gene>
    <name evidence="3" type="ORF">ABFZ84_04000</name>
</gene>
<organism evidence="3 4">
    <name type="scientific">Hyphococcus lacteus</name>
    <dbReference type="NCBI Taxonomy" id="3143536"/>
    <lineage>
        <taxon>Bacteria</taxon>
        <taxon>Pseudomonadati</taxon>
        <taxon>Pseudomonadota</taxon>
        <taxon>Alphaproteobacteria</taxon>
        <taxon>Parvularculales</taxon>
        <taxon>Parvularculaceae</taxon>
        <taxon>Hyphococcus</taxon>
    </lineage>
</organism>
<dbReference type="InterPro" id="IPR005804">
    <property type="entry name" value="FA_desaturase_dom"/>
</dbReference>
<comment type="caution">
    <text evidence="3">The sequence shown here is derived from an EMBL/GenBank/DDBJ whole genome shotgun (WGS) entry which is preliminary data.</text>
</comment>
<feature type="transmembrane region" description="Helical" evidence="1">
    <location>
        <begin position="194"/>
        <end position="213"/>
    </location>
</feature>
<dbReference type="GO" id="GO:0016491">
    <property type="term" value="F:oxidoreductase activity"/>
    <property type="evidence" value="ECO:0007669"/>
    <property type="project" value="UniProtKB-KW"/>
</dbReference>
<proteinExistence type="predicted"/>
<evidence type="ECO:0000313" key="4">
    <source>
        <dbReference type="Proteomes" id="UP001560685"/>
    </source>
</evidence>
<evidence type="ECO:0000259" key="2">
    <source>
        <dbReference type="Pfam" id="PF00487"/>
    </source>
</evidence>